<name>A0A9N8VK26_9GLOM</name>
<dbReference type="Pfam" id="PF15370">
    <property type="entry name" value="NOPCHAP1"/>
    <property type="match status" value="1"/>
</dbReference>
<dbReference type="EMBL" id="CAJVPL010000135">
    <property type="protein sequence ID" value="CAG8452561.1"/>
    <property type="molecule type" value="Genomic_DNA"/>
</dbReference>
<sequence length="201" mass="22744">METPTSLTLVDNECGDKESKIKKERKSKTKIKNDKPRKSSSNIISKKKEKKTTLVMKELKKVQVRKNKDSLTTKKEPTFLELSSTEEKIASMFNNIKPKKDSPSPPVSAKKKTSKLQPPSQLISQLRDFLPRIASENEKLTYADPDSINVEHIEENDEQIIEWDLGLGVFEVIKESSEDDIIMDINAKQSGQSKPSITVLT</sequence>
<dbReference type="PANTHER" id="PTHR28674:SF1">
    <property type="entry name" value="NOP PROTEIN CHAPERONE 1"/>
    <property type="match status" value="1"/>
</dbReference>
<dbReference type="AlphaFoldDB" id="A0A9N8VK26"/>
<gene>
    <name evidence="2" type="ORF">AGERDE_LOCUS1815</name>
</gene>
<accession>A0A9N8VK26</accession>
<organism evidence="2 3">
    <name type="scientific">Ambispora gerdemannii</name>
    <dbReference type="NCBI Taxonomy" id="144530"/>
    <lineage>
        <taxon>Eukaryota</taxon>
        <taxon>Fungi</taxon>
        <taxon>Fungi incertae sedis</taxon>
        <taxon>Mucoromycota</taxon>
        <taxon>Glomeromycotina</taxon>
        <taxon>Glomeromycetes</taxon>
        <taxon>Archaeosporales</taxon>
        <taxon>Ambisporaceae</taxon>
        <taxon>Ambispora</taxon>
    </lineage>
</organism>
<dbReference type="GO" id="GO:0000492">
    <property type="term" value="P:box C/D snoRNP assembly"/>
    <property type="evidence" value="ECO:0007669"/>
    <property type="project" value="InterPro"/>
</dbReference>
<reference evidence="2" key="1">
    <citation type="submission" date="2021-06" db="EMBL/GenBank/DDBJ databases">
        <authorList>
            <person name="Kallberg Y."/>
            <person name="Tangrot J."/>
            <person name="Rosling A."/>
        </authorList>
    </citation>
    <scope>NUCLEOTIDE SEQUENCE</scope>
    <source>
        <strain evidence="2">MT106</strain>
    </source>
</reference>
<feature type="region of interest" description="Disordered" evidence="1">
    <location>
        <begin position="94"/>
        <end position="121"/>
    </location>
</feature>
<dbReference type="GO" id="GO:0062064">
    <property type="term" value="F:box C/D methylation guide snoRNP complex binding"/>
    <property type="evidence" value="ECO:0007669"/>
    <property type="project" value="TreeGrafter"/>
</dbReference>
<comment type="caution">
    <text evidence="2">The sequence shown here is derived from an EMBL/GenBank/DDBJ whole genome shotgun (WGS) entry which is preliminary data.</text>
</comment>
<proteinExistence type="predicted"/>
<dbReference type="OrthoDB" id="1112980at2759"/>
<evidence type="ECO:0000313" key="3">
    <source>
        <dbReference type="Proteomes" id="UP000789831"/>
    </source>
</evidence>
<evidence type="ECO:0000256" key="1">
    <source>
        <dbReference type="SAM" id="MobiDB-lite"/>
    </source>
</evidence>
<feature type="region of interest" description="Disordered" evidence="1">
    <location>
        <begin position="1"/>
        <end position="52"/>
    </location>
</feature>
<keyword evidence="3" id="KW-1185">Reference proteome</keyword>
<dbReference type="Proteomes" id="UP000789831">
    <property type="component" value="Unassembled WGS sequence"/>
</dbReference>
<protein>
    <submittedName>
        <fullName evidence="2">12545_t:CDS:1</fullName>
    </submittedName>
</protein>
<dbReference type="PANTHER" id="PTHR28674">
    <property type="entry name" value="SIMILAR TO DNA SEGMENT, CHR 10, WAYNE STATE UNIVERSITY 102,-EXPRESSED"/>
    <property type="match status" value="1"/>
</dbReference>
<dbReference type="InterPro" id="IPR027921">
    <property type="entry name" value="NOPCHAP1"/>
</dbReference>
<evidence type="ECO:0000313" key="2">
    <source>
        <dbReference type="EMBL" id="CAG8452561.1"/>
    </source>
</evidence>